<dbReference type="Pfam" id="PF00069">
    <property type="entry name" value="Pkinase"/>
    <property type="match status" value="1"/>
</dbReference>
<dbReference type="Pfam" id="PF06985">
    <property type="entry name" value="HET"/>
    <property type="match status" value="1"/>
</dbReference>
<proteinExistence type="predicted"/>
<dbReference type="CDD" id="cd00180">
    <property type="entry name" value="PKc"/>
    <property type="match status" value="1"/>
</dbReference>
<dbReference type="PANTHER" id="PTHR33112:SF10">
    <property type="entry name" value="TOL"/>
    <property type="match status" value="1"/>
</dbReference>
<feature type="region of interest" description="Disordered" evidence="1">
    <location>
        <begin position="604"/>
        <end position="635"/>
    </location>
</feature>
<dbReference type="GO" id="GO:0004672">
    <property type="term" value="F:protein kinase activity"/>
    <property type="evidence" value="ECO:0007669"/>
    <property type="project" value="InterPro"/>
</dbReference>
<evidence type="ECO:0000313" key="3">
    <source>
        <dbReference type="EMBL" id="KAF5712364.1"/>
    </source>
</evidence>
<dbReference type="AlphaFoldDB" id="A0A8H6DD31"/>
<feature type="domain" description="Protein kinase" evidence="2">
    <location>
        <begin position="170"/>
        <end position="586"/>
    </location>
</feature>
<dbReference type="Gene3D" id="3.30.200.20">
    <property type="entry name" value="Phosphorylase Kinase, domain 1"/>
    <property type="match status" value="1"/>
</dbReference>
<dbReference type="EMBL" id="JAAOAN010000281">
    <property type="protein sequence ID" value="KAF5712364.1"/>
    <property type="molecule type" value="Genomic_DNA"/>
</dbReference>
<dbReference type="InterPro" id="IPR000719">
    <property type="entry name" value="Prot_kinase_dom"/>
</dbReference>
<dbReference type="Proteomes" id="UP000544331">
    <property type="component" value="Unassembled WGS sequence"/>
</dbReference>
<evidence type="ECO:0000259" key="2">
    <source>
        <dbReference type="PROSITE" id="PS50011"/>
    </source>
</evidence>
<accession>A0A8H6DD31</accession>
<comment type="caution">
    <text evidence="3">The sequence shown here is derived from an EMBL/GenBank/DDBJ whole genome shotgun (WGS) entry which is preliminary data.</text>
</comment>
<dbReference type="Gene3D" id="1.10.510.10">
    <property type="entry name" value="Transferase(Phosphotransferase) domain 1"/>
    <property type="match status" value="1"/>
</dbReference>
<evidence type="ECO:0000313" key="4">
    <source>
        <dbReference type="Proteomes" id="UP000544331"/>
    </source>
</evidence>
<gene>
    <name evidence="3" type="ORF">FMUND_8458</name>
</gene>
<reference evidence="3 4" key="1">
    <citation type="submission" date="2020-05" db="EMBL/GenBank/DDBJ databases">
        <title>Identification and distribution of gene clusters putatively required for synthesis of sphingolipid metabolism inhibitors in phylogenetically diverse species of the filamentous fungus Fusarium.</title>
        <authorList>
            <person name="Kim H.-S."/>
            <person name="Busman M."/>
            <person name="Brown D.W."/>
            <person name="Divon H."/>
            <person name="Uhlig S."/>
            <person name="Proctor R.H."/>
        </authorList>
    </citation>
    <scope>NUCLEOTIDE SEQUENCE [LARGE SCALE GENOMIC DNA]</scope>
    <source>
        <strain evidence="3 4">NRRL 66235</strain>
    </source>
</reference>
<feature type="compositionally biased region" description="Polar residues" evidence="1">
    <location>
        <begin position="611"/>
        <end position="635"/>
    </location>
</feature>
<dbReference type="PROSITE" id="PS50011">
    <property type="entry name" value="PROTEIN_KINASE_DOM"/>
    <property type="match status" value="1"/>
</dbReference>
<feature type="region of interest" description="Disordered" evidence="1">
    <location>
        <begin position="505"/>
        <end position="539"/>
    </location>
</feature>
<dbReference type="GO" id="GO:0005524">
    <property type="term" value="F:ATP binding"/>
    <property type="evidence" value="ECO:0007669"/>
    <property type="project" value="InterPro"/>
</dbReference>
<protein>
    <submittedName>
        <fullName evidence="3">Het-domain-containing protein</fullName>
    </submittedName>
</protein>
<dbReference type="SMART" id="SM00220">
    <property type="entry name" value="S_TKc"/>
    <property type="match status" value="1"/>
</dbReference>
<keyword evidence="4" id="KW-1185">Reference proteome</keyword>
<evidence type="ECO:0000256" key="1">
    <source>
        <dbReference type="SAM" id="MobiDB-lite"/>
    </source>
</evidence>
<feature type="compositionally biased region" description="Polar residues" evidence="1">
    <location>
        <begin position="510"/>
        <end position="532"/>
    </location>
</feature>
<dbReference type="InterPro" id="IPR010730">
    <property type="entry name" value="HET"/>
</dbReference>
<name>A0A8H6DD31_9HYPO</name>
<dbReference type="OrthoDB" id="4062651at2759"/>
<dbReference type="SUPFAM" id="SSF56112">
    <property type="entry name" value="Protein kinase-like (PK-like)"/>
    <property type="match status" value="1"/>
</dbReference>
<dbReference type="PANTHER" id="PTHR33112">
    <property type="entry name" value="DOMAIN PROTEIN, PUTATIVE-RELATED"/>
    <property type="match status" value="1"/>
</dbReference>
<sequence>MMSPASQIRSILVNSSFHKLPSKFCPEGSLDAVITEDFILQAMFPKGPPAGVPERLENDIAFISRKAQKVFAIWLLAGIKGRQLIEVMELFQSNNASDSGLPFTEVKISKFTRFPKSMTRMEELGCEGEFCDSNEIANFCEKQWWFCAPIFTSEQENHNVDPSAILPFTEKHSDTADEGAFGQVLKYTIHECHINTEGLMPKPKFVAVKTIKLEAQAHPSINRLGWETEVRALWNMRQFDQRHIVKFITAFRREDEHYLILEWADGGNLRNLWDRLEHRLTAELVKDAFEQLLGLSEALSQVHEPEPNDELPNRHFRHGDLKPENILWFKDPTNPCKIGTLKIGDWGLAKQHQDLTQVRTQKTSTGFGTRLYEPPEEVYVKNNTLVVPDPKNPHGKAVRKRSRLYDVWAMGCIWFEFLVWLMYGQDGLARLKSGFDRVRSDFIRFYEIDNKDVANVHRVVKEWMDHMAKDPVCQVGETALGNLLELIRDRLLVVDLPDGFGSAIELSKQPRPSSRSLTVRQQTQRPALSESPQAPVGIPDINVEDTEAVDHQSLPRAQEDFVPKPLATNRRRRVRSAELYDQMSMIMNEDSTGNDARYWLLGTPSPPLGDTTRSTGYRNETSTAQSPSDPSGGLSVTQTLRLTMTERLDEDWKRIIENDMGESILSSLKSKGLLDADIPESAKLCQVCQTFTNDVWRPSFSISYTVEHLESNSSSNECDLCSVLWKLTQQAGNTNPFVHLSRERSTILLNGYTPVATLLRSPDLTTGIDSQIQVGLPAMPSAGSTAYLDIIRQWLLTCDNSHSMCRRDSNNFSSSGTSKRLPTRVIAVGKDGDEKVHLVETDSSNEGDWVALSHQWGTGTQFRTLRTNIDAHRAGISMEELPATFRDSVIVTRALGRPYLWIDSICIIQGPDGDFSQEAKRMEQVYSSAYCVLASSRSPGHSAGFLGPRKEALSVTLRREGSEPFYLRENIDDFQSHVLEGSLNGRGWVLQEHALARRTIFFTEYQTYFECGDGVHCESMCKIQRATFLGDPNFPRLMMEADKGAKILGYQDLYKLYSGLALTRSSDRPWAINGLQERIVSALKIQGQFGVFFEDQPGGRRRGLLRRSLLWCRSETVTSLDRISFAPGPGALMVPSWSWMAYSGRIDYIPAEFGGTEWEPLQSQWDSGEKRTSSGVLAALASDYDIGDADSMLVFDSPLNPKKEGTLCIVLGKQKGDMTDAEKVHYVLLVQPKPLASEGQRTSYERVGAGTLLGKCIKVNKKEVYLY</sequence>
<organism evidence="3 4">
    <name type="scientific">Fusarium mundagurra</name>
    <dbReference type="NCBI Taxonomy" id="1567541"/>
    <lineage>
        <taxon>Eukaryota</taxon>
        <taxon>Fungi</taxon>
        <taxon>Dikarya</taxon>
        <taxon>Ascomycota</taxon>
        <taxon>Pezizomycotina</taxon>
        <taxon>Sordariomycetes</taxon>
        <taxon>Hypocreomycetidae</taxon>
        <taxon>Hypocreales</taxon>
        <taxon>Nectriaceae</taxon>
        <taxon>Fusarium</taxon>
        <taxon>Fusarium fujikuroi species complex</taxon>
    </lineage>
</organism>
<dbReference type="InterPro" id="IPR011009">
    <property type="entry name" value="Kinase-like_dom_sf"/>
</dbReference>